<keyword evidence="2" id="KW-1185">Reference proteome</keyword>
<dbReference type="Proteomes" id="UP001497522">
    <property type="component" value="Chromosome 10"/>
</dbReference>
<sequence>MPQQQRRSVAVTRAAAMLPRRELQQHCHDASCSNVVTTRATATLPRRVLQQHRNAPATHAATVPQHYRDVSCSIITL</sequence>
<protein>
    <submittedName>
        <fullName evidence="1">Uncharacterized protein</fullName>
    </submittedName>
</protein>
<gene>
    <name evidence="1" type="ORF">CSSPJE1EN2_LOCUS2468</name>
</gene>
<organism evidence="1 2">
    <name type="scientific">Sphagnum jensenii</name>
    <dbReference type="NCBI Taxonomy" id="128206"/>
    <lineage>
        <taxon>Eukaryota</taxon>
        <taxon>Viridiplantae</taxon>
        <taxon>Streptophyta</taxon>
        <taxon>Embryophyta</taxon>
        <taxon>Bryophyta</taxon>
        <taxon>Sphagnophytina</taxon>
        <taxon>Sphagnopsida</taxon>
        <taxon>Sphagnales</taxon>
        <taxon>Sphagnaceae</taxon>
        <taxon>Sphagnum</taxon>
    </lineage>
</organism>
<reference evidence="1" key="1">
    <citation type="submission" date="2024-03" db="EMBL/GenBank/DDBJ databases">
        <authorList>
            <consortium name="ELIXIR-Norway"/>
            <consortium name="Elixir Norway"/>
        </authorList>
    </citation>
    <scope>NUCLEOTIDE SEQUENCE</scope>
</reference>
<evidence type="ECO:0000313" key="1">
    <source>
        <dbReference type="EMBL" id="CAK9859473.1"/>
    </source>
</evidence>
<name>A0ABP1AAB1_9BRYO</name>
<dbReference type="EMBL" id="OZ023711">
    <property type="protein sequence ID" value="CAK9859473.1"/>
    <property type="molecule type" value="Genomic_DNA"/>
</dbReference>
<proteinExistence type="predicted"/>
<accession>A0ABP1AAB1</accession>
<evidence type="ECO:0000313" key="2">
    <source>
        <dbReference type="Proteomes" id="UP001497522"/>
    </source>
</evidence>